<gene>
    <name evidence="1" type="ORF">rsdtw13_38340</name>
</gene>
<dbReference type="Proteomes" id="UP001058074">
    <property type="component" value="Unassembled WGS sequence"/>
</dbReference>
<comment type="caution">
    <text evidence="1">The sequence shown here is derived from an EMBL/GenBank/DDBJ whole genome shotgun (WGS) entry which is preliminary data.</text>
</comment>
<dbReference type="EMBL" id="BROD01000001">
    <property type="protein sequence ID" value="GKX68576.1"/>
    <property type="molecule type" value="Genomic_DNA"/>
</dbReference>
<reference evidence="1" key="1">
    <citation type="journal article" date="2025" name="Int. J. Syst. Evol. Microbiol.">
        <title>Inconstantimicrobium mannanitabidum sp. nov., a novel member of the family Clostridiaceae isolated from anoxic soil under the treatment of reductive soil disinfestation.</title>
        <authorList>
            <person name="Ueki A."/>
            <person name="Tonouchi A."/>
            <person name="Honma S."/>
            <person name="Kaku N."/>
            <person name="Ueki K."/>
        </authorList>
    </citation>
    <scope>NUCLEOTIDE SEQUENCE</scope>
    <source>
        <strain evidence="1">TW13</strain>
    </source>
</reference>
<protein>
    <submittedName>
        <fullName evidence="1">MBL fold metallo-hydrolase</fullName>
    </submittedName>
</protein>
<organism evidence="1 2">
    <name type="scientific">Inconstantimicrobium mannanitabidum</name>
    <dbReference type="NCBI Taxonomy" id="1604901"/>
    <lineage>
        <taxon>Bacteria</taxon>
        <taxon>Bacillati</taxon>
        <taxon>Bacillota</taxon>
        <taxon>Clostridia</taxon>
        <taxon>Eubacteriales</taxon>
        <taxon>Clostridiaceae</taxon>
        <taxon>Inconstantimicrobium</taxon>
    </lineage>
</organism>
<proteinExistence type="predicted"/>
<keyword evidence="2" id="KW-1185">Reference proteome</keyword>
<evidence type="ECO:0000313" key="2">
    <source>
        <dbReference type="Proteomes" id="UP001058074"/>
    </source>
</evidence>
<sequence>MKLKIKILLPLLTLTLLCGGMTSCSTSNKKASDSAAPKTQKESKVDSLKIKYVGNSCFYIAFPDGTRLISDPYGSAYASTFAPFPSLEADVMTISHTHEDHTSGINEVKGNPKVINPEDIDKTFKVGSVEITGYKTEHVASMGDNTVFVMKFGDFKIVNMGETDNMDSPQLIEKIKDADVVLAYAGEYGTIKNKTTFEFLNKINAKVIIPEHYSMSSDNIFYNEPTIDQIIKELPEGTTVSKLDDLTVSKDMKKQFVVLSAMGNKK</sequence>
<name>A0ACB5RHJ5_9CLOT</name>
<accession>A0ACB5RHJ5</accession>
<evidence type="ECO:0000313" key="1">
    <source>
        <dbReference type="EMBL" id="GKX68576.1"/>
    </source>
</evidence>